<dbReference type="InterPro" id="IPR013785">
    <property type="entry name" value="Aldolase_TIM"/>
</dbReference>
<sequence>MRTRLRAAGLLDIAEKLDTRQRLSAEDGLRLFEHPDLRLVGWLANRERERRHGDRTFYNYNLRLEVTNVCQASCLFCSFARLQEGQPGAYTMSLEQAWDKVRSRDGQALTEVHIVNGLHPDLPFSYYKDLLAGFKRIRPDITLKAFTAVEIAFFADLYGMTDEQVLRELMAVGLESIPGGGAEIFAERVRRKIAHDKADADRYLAIHAIAHRLGMKTNVTMLFGHIERLDERVDHMVRVREAQDATGGFQAFIPLAFHPDNNQMRKLPAPTAADTLRTIAVSRLVIDNVDHIKAFWIATGVSVAQAALWFGADDLDGTVQEERIYHMAGSDTPDTLTTSQLRFLVERAGRTPLERDTMYNLVEA</sequence>
<dbReference type="STRING" id="1855912.LuPra_00778"/>
<evidence type="ECO:0000256" key="3">
    <source>
        <dbReference type="ARBA" id="ARBA00022723"/>
    </source>
</evidence>
<keyword evidence="1 6" id="KW-0004">4Fe-4S</keyword>
<reference evidence="11" key="2">
    <citation type="submission" date="2016-04" db="EMBL/GenBank/DDBJ databases">
        <title>First Complete Genome Sequence of a Subdivision 6 Acidobacterium.</title>
        <authorList>
            <person name="Huang S."/>
            <person name="Vieira S."/>
            <person name="Bunk B."/>
            <person name="Riedel T."/>
            <person name="Sproeer C."/>
            <person name="Overmann J."/>
        </authorList>
    </citation>
    <scope>NUCLEOTIDE SEQUENCE [LARGE SCALE GENOMIC DNA]</scope>
    <source>
        <strain evidence="11">DSM 100886 HEG_-6_39</strain>
    </source>
</reference>
<name>A0A143PIK7_LUTPR</name>
<dbReference type="SFLD" id="SFLDG01389">
    <property type="entry name" value="menaquinone_synthsis_involved"/>
    <property type="match status" value="1"/>
</dbReference>
<keyword evidence="3 6" id="KW-0479">Metal-binding</keyword>
<dbReference type="Proteomes" id="UP000076079">
    <property type="component" value="Chromosome"/>
</dbReference>
<dbReference type="SFLD" id="SFLDG01064">
    <property type="entry name" value="F420__menaquinone_cofactor_bio"/>
    <property type="match status" value="1"/>
</dbReference>
<dbReference type="SFLD" id="SFLDF00343">
    <property type="entry name" value="aminofutalosine_synthase_(mqnE"/>
    <property type="match status" value="1"/>
</dbReference>
<dbReference type="OrthoDB" id="9802027at2"/>
<dbReference type="Pfam" id="PF19288">
    <property type="entry name" value="CofH_C"/>
    <property type="match status" value="1"/>
</dbReference>
<proteinExistence type="inferred from homology"/>
<dbReference type="SFLD" id="SFLDS00029">
    <property type="entry name" value="Radical_SAM"/>
    <property type="match status" value="1"/>
</dbReference>
<dbReference type="PATRIC" id="fig|1813736.3.peg.812"/>
<accession>A0A143PIK7</accession>
<dbReference type="GO" id="GO:0009234">
    <property type="term" value="P:menaquinone biosynthetic process"/>
    <property type="evidence" value="ECO:0007669"/>
    <property type="project" value="UniProtKB-UniRule"/>
</dbReference>
<keyword evidence="6" id="KW-0474">Menaquinone biosynthesis</keyword>
<dbReference type="PANTHER" id="PTHR43076:SF7">
    <property type="entry name" value="AMINODEOXYFUTALOSINE SYNTHASE"/>
    <property type="match status" value="1"/>
</dbReference>
<dbReference type="InterPro" id="IPR034405">
    <property type="entry name" value="F420"/>
</dbReference>
<feature type="binding site" evidence="6 7">
    <location>
        <position position="74"/>
    </location>
    <ligand>
        <name>[4Fe-4S] cluster</name>
        <dbReference type="ChEBI" id="CHEBI:49883"/>
        <note>4Fe-4S-S-AdoMet</note>
    </ligand>
</feature>
<feature type="domain" description="Radical SAM core" evidence="9">
    <location>
        <begin position="56"/>
        <end position="287"/>
    </location>
</feature>
<keyword evidence="5 6" id="KW-0411">Iron-sulfur</keyword>
<dbReference type="EC" id="2.5.1.120" evidence="6"/>
<dbReference type="InterPro" id="IPR020050">
    <property type="entry name" value="FO_synthase_su2"/>
</dbReference>
<keyword evidence="2 6" id="KW-0949">S-adenosyl-L-methionine</keyword>
<comment type="catalytic activity">
    <reaction evidence="6">
        <text>3-[(1-carboxyvinyl)-oxy]benzoate + S-adenosyl-L-methionine + H2O = 6-amino-6-deoxyfutalosine + hydrogencarbonate + L-methionine + H(+)</text>
        <dbReference type="Rhea" id="RHEA:33075"/>
        <dbReference type="ChEBI" id="CHEBI:15377"/>
        <dbReference type="ChEBI" id="CHEBI:15378"/>
        <dbReference type="ChEBI" id="CHEBI:17544"/>
        <dbReference type="ChEBI" id="CHEBI:57844"/>
        <dbReference type="ChEBI" id="CHEBI:59789"/>
        <dbReference type="ChEBI" id="CHEBI:64286"/>
        <dbReference type="ChEBI" id="CHEBI:76981"/>
        <dbReference type="EC" id="2.5.1.120"/>
    </reaction>
</comment>
<feature type="binding site" evidence="8">
    <location>
        <position position="76"/>
    </location>
    <ligand>
        <name>S-adenosyl-L-methionine</name>
        <dbReference type="ChEBI" id="CHEBI:59789"/>
    </ligand>
</feature>
<dbReference type="EMBL" id="CP015136">
    <property type="protein sequence ID" value="AMY07604.1"/>
    <property type="molecule type" value="Genomic_DNA"/>
</dbReference>
<dbReference type="PIRSF" id="PIRSF004762">
    <property type="entry name" value="CHP00423"/>
    <property type="match status" value="1"/>
</dbReference>
<feature type="binding site" evidence="8">
    <location>
        <position position="183"/>
    </location>
    <ligand>
        <name>S-adenosyl-L-methionine</name>
        <dbReference type="ChEBI" id="CHEBI:59789"/>
    </ligand>
</feature>
<dbReference type="InterPro" id="IPR006638">
    <property type="entry name" value="Elp3/MiaA/NifB-like_rSAM"/>
</dbReference>
<dbReference type="GO" id="GO:0102573">
    <property type="term" value="F:aminodeoxyfutalosine synthase activity"/>
    <property type="evidence" value="ECO:0007669"/>
    <property type="project" value="UniProtKB-EC"/>
</dbReference>
<gene>
    <name evidence="6" type="primary">mqnE</name>
    <name evidence="10" type="ORF">LuPra_00778</name>
</gene>
<dbReference type="Pfam" id="PF04055">
    <property type="entry name" value="Radical_SAM"/>
    <property type="match status" value="1"/>
</dbReference>
<dbReference type="PANTHER" id="PTHR43076">
    <property type="entry name" value="FO SYNTHASE (COFH)"/>
    <property type="match status" value="1"/>
</dbReference>
<feature type="binding site" evidence="6 7">
    <location>
        <position position="70"/>
    </location>
    <ligand>
        <name>[4Fe-4S] cluster</name>
        <dbReference type="ChEBI" id="CHEBI:49883"/>
        <note>4Fe-4S-S-AdoMet</note>
    </ligand>
</feature>
<dbReference type="GO" id="GO:0044689">
    <property type="term" value="F:7,8-didemethyl-8-hydroxy-5-deazariboflavin synthase activity"/>
    <property type="evidence" value="ECO:0007669"/>
    <property type="project" value="TreeGrafter"/>
</dbReference>
<dbReference type="NCBIfam" id="TIGR00423">
    <property type="entry name" value="CofH family radical SAM protein"/>
    <property type="match status" value="1"/>
</dbReference>
<dbReference type="InterPro" id="IPR058240">
    <property type="entry name" value="rSAM_sf"/>
</dbReference>
<dbReference type="AlphaFoldDB" id="A0A143PIK7"/>
<dbReference type="UniPathway" id="UPA00079"/>
<comment type="similarity">
    <text evidence="6">Belongs to the radical SAM superfamily. MqnE family.</text>
</comment>
<evidence type="ECO:0000256" key="4">
    <source>
        <dbReference type="ARBA" id="ARBA00023004"/>
    </source>
</evidence>
<comment type="pathway">
    <text evidence="6">Quinol/quinone metabolism; menaquinone biosynthesis.</text>
</comment>
<comment type="function">
    <text evidence="6">Radical SAM enzyme that catalyzes the addition of the adenosyl radical to the double bond of 3-[(1-carboxyvinyl)oxy]benzoate, leading to aminodeoxyfutalosine (AFL), a key intermediate in the formation of menaquinone (MK, vitamin K2) from chorismate.</text>
</comment>
<dbReference type="InterPro" id="IPR022432">
    <property type="entry name" value="MqnE"/>
</dbReference>
<dbReference type="KEGG" id="abac:LuPra_00778"/>
<keyword evidence="4 6" id="KW-0408">Iron</keyword>
<dbReference type="GO" id="GO:0005506">
    <property type="term" value="F:iron ion binding"/>
    <property type="evidence" value="ECO:0007669"/>
    <property type="project" value="UniProtKB-UniRule"/>
</dbReference>
<evidence type="ECO:0000313" key="10">
    <source>
        <dbReference type="EMBL" id="AMY07604.1"/>
    </source>
</evidence>
<dbReference type="Gene3D" id="3.20.20.70">
    <property type="entry name" value="Aldolase class I"/>
    <property type="match status" value="1"/>
</dbReference>
<dbReference type="SMART" id="SM00729">
    <property type="entry name" value="Elp3"/>
    <property type="match status" value="1"/>
</dbReference>
<evidence type="ECO:0000313" key="11">
    <source>
        <dbReference type="Proteomes" id="UP000076079"/>
    </source>
</evidence>
<evidence type="ECO:0000256" key="2">
    <source>
        <dbReference type="ARBA" id="ARBA00022691"/>
    </source>
</evidence>
<evidence type="ECO:0000256" key="5">
    <source>
        <dbReference type="ARBA" id="ARBA00023014"/>
    </source>
</evidence>
<dbReference type="GO" id="GO:0051539">
    <property type="term" value="F:4 iron, 4 sulfur cluster binding"/>
    <property type="evidence" value="ECO:0007669"/>
    <property type="project" value="UniProtKB-KW"/>
</dbReference>
<dbReference type="PROSITE" id="PS51918">
    <property type="entry name" value="RADICAL_SAM"/>
    <property type="match status" value="1"/>
</dbReference>
<evidence type="ECO:0000256" key="7">
    <source>
        <dbReference type="PIRSR" id="PIRSR004762-1"/>
    </source>
</evidence>
<evidence type="ECO:0000256" key="8">
    <source>
        <dbReference type="PIRSR" id="PIRSR004762-2"/>
    </source>
</evidence>
<dbReference type="RefSeq" id="WP_110169537.1">
    <property type="nucleotide sequence ID" value="NZ_CP015136.1"/>
</dbReference>
<feature type="binding site" evidence="6 7">
    <location>
        <position position="77"/>
    </location>
    <ligand>
        <name>[4Fe-4S] cluster</name>
        <dbReference type="ChEBI" id="CHEBI:49883"/>
        <note>4Fe-4S-S-AdoMet</note>
    </ligand>
</feature>
<dbReference type="InterPro" id="IPR007197">
    <property type="entry name" value="rSAM"/>
</dbReference>
<comment type="cofactor">
    <cofactor evidence="6 7">
        <name>[4Fe-4S] cluster</name>
        <dbReference type="ChEBI" id="CHEBI:49883"/>
    </cofactor>
    <text evidence="6 7">Binds 1 [4Fe-4S] cluster. The cluster is coordinated with 3 cysteines and an exchangeable S-adenosyl-L-methionine.</text>
</comment>
<dbReference type="HAMAP" id="MF_00993">
    <property type="entry name" value="MqnE"/>
    <property type="match status" value="1"/>
</dbReference>
<keyword evidence="6" id="KW-0808">Transferase</keyword>
<reference evidence="10 11" key="1">
    <citation type="journal article" date="2016" name="Genome Announc.">
        <title>First Complete Genome Sequence of a Subdivision 6 Acidobacterium Strain.</title>
        <authorList>
            <person name="Huang S."/>
            <person name="Vieira S."/>
            <person name="Bunk B."/>
            <person name="Riedel T."/>
            <person name="Sproer C."/>
            <person name="Overmann J."/>
        </authorList>
    </citation>
    <scope>NUCLEOTIDE SEQUENCE [LARGE SCALE GENOMIC DNA]</scope>
    <source>
        <strain evidence="11">DSM 100886 HEG_-6_39</strain>
    </source>
</reference>
<organism evidence="10 11">
    <name type="scientific">Luteitalea pratensis</name>
    <dbReference type="NCBI Taxonomy" id="1855912"/>
    <lineage>
        <taxon>Bacteria</taxon>
        <taxon>Pseudomonadati</taxon>
        <taxon>Acidobacteriota</taxon>
        <taxon>Vicinamibacteria</taxon>
        <taxon>Vicinamibacterales</taxon>
        <taxon>Vicinamibacteraceae</taxon>
        <taxon>Luteitalea</taxon>
    </lineage>
</organism>
<keyword evidence="11" id="KW-1185">Reference proteome</keyword>
<evidence type="ECO:0000259" key="9">
    <source>
        <dbReference type="PROSITE" id="PS51918"/>
    </source>
</evidence>
<dbReference type="InterPro" id="IPR045567">
    <property type="entry name" value="CofH/MnqC-like_C"/>
</dbReference>
<dbReference type="NCBIfam" id="TIGR03700">
    <property type="entry name" value="mena_SCO4494"/>
    <property type="match status" value="1"/>
</dbReference>
<protein>
    <recommendedName>
        <fullName evidence="6">Aminodeoxyfutalosine synthase</fullName>
        <shortName evidence="6">AFL synthase</shortName>
        <shortName evidence="6">Aminofutalosine synthase</shortName>
        <ecNumber evidence="6">2.5.1.120</ecNumber>
    </recommendedName>
    <alternativeName>
        <fullName evidence="6">Menaquinone biosynthetic enzyme MqnE</fullName>
    </alternativeName>
</protein>
<evidence type="ECO:0000256" key="1">
    <source>
        <dbReference type="ARBA" id="ARBA00022485"/>
    </source>
</evidence>
<dbReference type="SUPFAM" id="SSF102114">
    <property type="entry name" value="Radical SAM enzymes"/>
    <property type="match status" value="1"/>
</dbReference>
<evidence type="ECO:0000256" key="6">
    <source>
        <dbReference type="HAMAP-Rule" id="MF_00993"/>
    </source>
</evidence>